<feature type="domain" description="Cation/H+ exchanger transmembrane" evidence="11">
    <location>
        <begin position="16"/>
        <end position="396"/>
    </location>
</feature>
<evidence type="ECO:0000256" key="6">
    <source>
        <dbReference type="ARBA" id="ARBA00023053"/>
    </source>
</evidence>
<dbReference type="PANTHER" id="PTHR43562:SF3">
    <property type="entry name" value="SODIUM ION_PROTON EXCHANGER (EUROFUNG)"/>
    <property type="match status" value="1"/>
</dbReference>
<dbReference type="Pfam" id="PF00999">
    <property type="entry name" value="Na_H_Exchanger"/>
    <property type="match status" value="1"/>
</dbReference>
<reference evidence="12 13" key="1">
    <citation type="submission" date="2015-08" db="EMBL/GenBank/DDBJ databases">
        <authorList>
            <person name="Babu N.S."/>
            <person name="Beckwith C.J."/>
            <person name="Beseler K.G."/>
            <person name="Brison A."/>
            <person name="Carone J.V."/>
            <person name="Caskin T.P."/>
            <person name="Diamond M."/>
            <person name="Durham M.E."/>
            <person name="Foxe J.M."/>
            <person name="Go M."/>
            <person name="Henderson B.A."/>
            <person name="Jones I.B."/>
            <person name="McGettigan J.A."/>
            <person name="Micheletti S.J."/>
            <person name="Nasrallah M.E."/>
            <person name="Ortiz D."/>
            <person name="Piller C.R."/>
            <person name="Privatt S.R."/>
            <person name="Schneider S.L."/>
            <person name="Sharp S."/>
            <person name="Smith T.C."/>
            <person name="Stanton J.D."/>
            <person name="Ullery H.E."/>
            <person name="Wilson R.J."/>
            <person name="Serrano M.G."/>
            <person name="Buck G."/>
            <person name="Lee V."/>
            <person name="Wang Y."/>
            <person name="Carvalho R."/>
            <person name="Voegtly L."/>
            <person name="Shi R."/>
            <person name="Duckworth R."/>
            <person name="Johnson A."/>
            <person name="Loviza R."/>
            <person name="Walstead R."/>
            <person name="Shah Z."/>
            <person name="Kiflezghi M."/>
            <person name="Wade K."/>
            <person name="Ball S.L."/>
            <person name="Bradley K.W."/>
            <person name="Asai D.J."/>
            <person name="Bowman C.A."/>
            <person name="Russell D.A."/>
            <person name="Pope W.H."/>
            <person name="Jacobs-Sera D."/>
            <person name="Hendrix R.W."/>
            <person name="Hatfull G.F."/>
        </authorList>
    </citation>
    <scope>NUCLEOTIDE SEQUENCE [LARGE SCALE GENOMIC DNA]</scope>
    <source>
        <strain evidence="12 13">DSM 27648</strain>
    </source>
</reference>
<keyword evidence="13" id="KW-1185">Reference proteome</keyword>
<feature type="transmembrane region" description="Helical" evidence="10">
    <location>
        <begin position="93"/>
        <end position="116"/>
    </location>
</feature>
<dbReference type="KEGG" id="llu:AKJ09_09701"/>
<evidence type="ECO:0000256" key="10">
    <source>
        <dbReference type="SAM" id="Phobius"/>
    </source>
</evidence>
<evidence type="ECO:0000256" key="3">
    <source>
        <dbReference type="ARBA" id="ARBA00022449"/>
    </source>
</evidence>
<dbReference type="Gene3D" id="1.20.1530.20">
    <property type="match status" value="1"/>
</dbReference>
<proteinExistence type="predicted"/>
<dbReference type="GO" id="GO:0006814">
    <property type="term" value="P:sodium ion transport"/>
    <property type="evidence" value="ECO:0007669"/>
    <property type="project" value="UniProtKB-KW"/>
</dbReference>
<feature type="transmembrane region" description="Helical" evidence="10">
    <location>
        <begin position="61"/>
        <end position="81"/>
    </location>
</feature>
<dbReference type="Proteomes" id="UP000064967">
    <property type="component" value="Chromosome"/>
</dbReference>
<feature type="transmembrane region" description="Helical" evidence="10">
    <location>
        <begin position="35"/>
        <end position="55"/>
    </location>
</feature>
<gene>
    <name evidence="12" type="ORF">AKJ09_09701</name>
</gene>
<dbReference type="GO" id="GO:0015297">
    <property type="term" value="F:antiporter activity"/>
    <property type="evidence" value="ECO:0007669"/>
    <property type="project" value="UniProtKB-KW"/>
</dbReference>
<name>A0A0K1QBC7_9BACT</name>
<dbReference type="EMBL" id="CP012333">
    <property type="protein sequence ID" value="AKV03038.1"/>
    <property type="molecule type" value="Genomic_DNA"/>
</dbReference>
<keyword evidence="5 10" id="KW-1133">Transmembrane helix</keyword>
<evidence type="ECO:0000256" key="9">
    <source>
        <dbReference type="ARBA" id="ARBA00023201"/>
    </source>
</evidence>
<evidence type="ECO:0000256" key="5">
    <source>
        <dbReference type="ARBA" id="ARBA00022989"/>
    </source>
</evidence>
<evidence type="ECO:0000313" key="13">
    <source>
        <dbReference type="Proteomes" id="UP000064967"/>
    </source>
</evidence>
<dbReference type="STRING" id="1391654.AKJ09_09701"/>
<keyword evidence="7" id="KW-0406">Ion transport</keyword>
<keyword evidence="6" id="KW-0915">Sodium</keyword>
<dbReference type="GO" id="GO:0016020">
    <property type="term" value="C:membrane"/>
    <property type="evidence" value="ECO:0007669"/>
    <property type="project" value="UniProtKB-SubCell"/>
</dbReference>
<comment type="subcellular location">
    <subcellularLocation>
        <location evidence="1">Membrane</location>
        <topology evidence="1">Multi-pass membrane protein</topology>
    </subcellularLocation>
</comment>
<dbReference type="RefSeq" id="WP_240488838.1">
    <property type="nucleotide sequence ID" value="NZ_CP012333.1"/>
</dbReference>
<feature type="transmembrane region" description="Helical" evidence="10">
    <location>
        <begin position="155"/>
        <end position="180"/>
    </location>
</feature>
<evidence type="ECO:0000256" key="7">
    <source>
        <dbReference type="ARBA" id="ARBA00023065"/>
    </source>
</evidence>
<keyword evidence="9" id="KW-0739">Sodium transport</keyword>
<sequence length="414" mass="42002">MEHGLSAMTWLTLAVVILVAKLGGEAAVRLRQPAVLGELIAGMILGNLPLPALMAEASGPAIQFAAELGVMLLLFQVGLESSVAQMTKVAPRAGVVAIIGVIVPSVLGVGASMLILPSAPMAAHLFIGATLCATSVGITASVLKDAGALGRPEAHVILGAAVIDDVLGLVVLAIVSAVAVSGAPDAWTIGRITGTAVGFVIGALAIGLWVTRGVYRFAAKFCSPQVLGPVSVAVCLLLGGASERAGLAAIVGAYAAGLLLDEVRLRPFGENGVHKVEEFVSPIVAVFAPVFFVRTGMNVKFSGFDMTSLLLAIVLVVVAVIGKLACGLGVRSAPGERIDRLTVGLGMTPRGEVGLIFADAGARLVVDGNPLFSPGIYSALVIAVFVTTLVAPPALSMRLRNLSKKSETASEAGA</sequence>
<evidence type="ECO:0000256" key="1">
    <source>
        <dbReference type="ARBA" id="ARBA00004141"/>
    </source>
</evidence>
<accession>A0A0K1QBC7</accession>
<dbReference type="InterPro" id="IPR038770">
    <property type="entry name" value="Na+/solute_symporter_sf"/>
</dbReference>
<keyword evidence="2" id="KW-0813">Transport</keyword>
<feature type="transmembrane region" description="Helical" evidence="10">
    <location>
        <begin position="309"/>
        <end position="330"/>
    </location>
</feature>
<dbReference type="AlphaFoldDB" id="A0A0K1QBC7"/>
<dbReference type="InterPro" id="IPR006153">
    <property type="entry name" value="Cation/H_exchanger_TM"/>
</dbReference>
<evidence type="ECO:0000313" key="12">
    <source>
        <dbReference type="EMBL" id="AKV03038.1"/>
    </source>
</evidence>
<organism evidence="12 13">
    <name type="scientific">Labilithrix luteola</name>
    <dbReference type="NCBI Taxonomy" id="1391654"/>
    <lineage>
        <taxon>Bacteria</taxon>
        <taxon>Pseudomonadati</taxon>
        <taxon>Myxococcota</taxon>
        <taxon>Polyangia</taxon>
        <taxon>Polyangiales</taxon>
        <taxon>Labilitrichaceae</taxon>
        <taxon>Labilithrix</taxon>
    </lineage>
</organism>
<evidence type="ECO:0000259" key="11">
    <source>
        <dbReference type="Pfam" id="PF00999"/>
    </source>
</evidence>
<evidence type="ECO:0000256" key="2">
    <source>
        <dbReference type="ARBA" id="ARBA00022448"/>
    </source>
</evidence>
<dbReference type="PANTHER" id="PTHR43562">
    <property type="entry name" value="NAPA-TYPE SODIUM/HYDROGEN ANTIPORTER"/>
    <property type="match status" value="1"/>
</dbReference>
<keyword evidence="3" id="KW-0050">Antiport</keyword>
<feature type="transmembrane region" description="Helical" evidence="10">
    <location>
        <begin position="122"/>
        <end position="143"/>
    </location>
</feature>
<keyword evidence="4 10" id="KW-0812">Transmembrane</keyword>
<feature type="transmembrane region" description="Helical" evidence="10">
    <location>
        <begin position="6"/>
        <end position="23"/>
    </location>
</feature>
<evidence type="ECO:0000256" key="4">
    <source>
        <dbReference type="ARBA" id="ARBA00022692"/>
    </source>
</evidence>
<keyword evidence="8 10" id="KW-0472">Membrane</keyword>
<dbReference type="GO" id="GO:1902600">
    <property type="term" value="P:proton transmembrane transport"/>
    <property type="evidence" value="ECO:0007669"/>
    <property type="project" value="InterPro"/>
</dbReference>
<feature type="transmembrane region" description="Helical" evidence="10">
    <location>
        <begin position="376"/>
        <end position="395"/>
    </location>
</feature>
<feature type="transmembrane region" description="Helical" evidence="10">
    <location>
        <begin position="192"/>
        <end position="211"/>
    </location>
</feature>
<evidence type="ECO:0000256" key="8">
    <source>
        <dbReference type="ARBA" id="ARBA00023136"/>
    </source>
</evidence>
<protein>
    <submittedName>
        <fullName evidence="12">Na(+)/H(+) antiporter</fullName>
    </submittedName>
</protein>